<dbReference type="Proteomes" id="UP000683000">
    <property type="component" value="Unassembled WGS sequence"/>
</dbReference>
<feature type="region of interest" description="Disordered" evidence="1">
    <location>
        <begin position="53"/>
        <end position="79"/>
    </location>
</feature>
<dbReference type="EMBL" id="JAGFBS010000055">
    <property type="protein sequence ID" value="KAG6370155.1"/>
    <property type="molecule type" value="Genomic_DNA"/>
</dbReference>
<evidence type="ECO:0000313" key="3">
    <source>
        <dbReference type="Proteomes" id="UP000683000"/>
    </source>
</evidence>
<proteinExistence type="predicted"/>
<protein>
    <submittedName>
        <fullName evidence="2">Uncharacterized protein</fullName>
    </submittedName>
</protein>
<organism evidence="2 3">
    <name type="scientific">Boletus reticuloceps</name>
    <dbReference type="NCBI Taxonomy" id="495285"/>
    <lineage>
        <taxon>Eukaryota</taxon>
        <taxon>Fungi</taxon>
        <taxon>Dikarya</taxon>
        <taxon>Basidiomycota</taxon>
        <taxon>Agaricomycotina</taxon>
        <taxon>Agaricomycetes</taxon>
        <taxon>Agaricomycetidae</taxon>
        <taxon>Boletales</taxon>
        <taxon>Boletineae</taxon>
        <taxon>Boletaceae</taxon>
        <taxon>Boletoideae</taxon>
        <taxon>Boletus</taxon>
    </lineage>
</organism>
<reference evidence="2" key="1">
    <citation type="submission" date="2021-03" db="EMBL/GenBank/DDBJ databases">
        <title>Evolutionary innovations through gain and loss of genes in the ectomycorrhizal Boletales.</title>
        <authorList>
            <person name="Wu G."/>
            <person name="Miyauchi S."/>
            <person name="Morin E."/>
            <person name="Yang Z.-L."/>
            <person name="Xu J."/>
            <person name="Martin F.M."/>
        </authorList>
    </citation>
    <scope>NUCLEOTIDE SEQUENCE</scope>
    <source>
        <strain evidence="2">BR01</strain>
    </source>
</reference>
<dbReference type="AlphaFoldDB" id="A0A8I2YE24"/>
<accession>A0A8I2YE24</accession>
<sequence length="79" mass="9097">MNHERLNCRLVDPMCDPRDGIVYEASEEFKVVFDLPVRCDVYAYGYPEIKSRTTRARSPIPTSCAPSNPPTWLRKQDPP</sequence>
<keyword evidence="3" id="KW-1185">Reference proteome</keyword>
<evidence type="ECO:0000313" key="2">
    <source>
        <dbReference type="EMBL" id="KAG6370155.1"/>
    </source>
</evidence>
<gene>
    <name evidence="2" type="ORF">JVT61DRAFT_12302</name>
</gene>
<comment type="caution">
    <text evidence="2">The sequence shown here is derived from an EMBL/GenBank/DDBJ whole genome shotgun (WGS) entry which is preliminary data.</text>
</comment>
<name>A0A8I2YE24_9AGAM</name>
<evidence type="ECO:0000256" key="1">
    <source>
        <dbReference type="SAM" id="MobiDB-lite"/>
    </source>
</evidence>